<evidence type="ECO:0000256" key="3">
    <source>
        <dbReference type="ARBA" id="ARBA00022692"/>
    </source>
</evidence>
<reference evidence="11 12" key="1">
    <citation type="submission" date="2019-03" db="EMBL/GenBank/DDBJ databases">
        <title>Complete genome sequence of Ferrigenium kumadai strain An22, a microaerophilic iron-oxidizing bacterium isolated from a paddy field soil.</title>
        <authorList>
            <person name="Watanabe T."/>
            <person name="Asakawa S."/>
        </authorList>
    </citation>
    <scope>NUCLEOTIDE SEQUENCE [LARGE SCALE GENOMIC DNA]</scope>
    <source>
        <strain evidence="11 12">An22</strain>
    </source>
</reference>
<proteinExistence type="inferred from homology"/>
<dbReference type="NCBIfam" id="NF006583">
    <property type="entry name" value="PRK09109.1"/>
    <property type="match status" value="1"/>
</dbReference>
<evidence type="ECO:0000256" key="2">
    <source>
        <dbReference type="ARBA" id="ARBA00022475"/>
    </source>
</evidence>
<dbReference type="GO" id="GO:0006935">
    <property type="term" value="P:chemotaxis"/>
    <property type="evidence" value="ECO:0007669"/>
    <property type="project" value="InterPro"/>
</dbReference>
<feature type="transmembrane region" description="Helical" evidence="8">
    <location>
        <begin position="29"/>
        <end position="49"/>
    </location>
</feature>
<feature type="domain" description="Motility protein A N-terminal" evidence="10">
    <location>
        <begin position="7"/>
        <end position="76"/>
    </location>
</feature>
<dbReference type="InterPro" id="IPR002898">
    <property type="entry name" value="MotA_ExbB_proton_chnl"/>
</dbReference>
<comment type="subcellular location">
    <subcellularLocation>
        <location evidence="1">Cell membrane</location>
        <topology evidence="1">Multi-pass membrane protein</topology>
    </subcellularLocation>
    <subcellularLocation>
        <location evidence="7">Membrane</location>
        <topology evidence="7">Multi-pass membrane protein</topology>
    </subcellularLocation>
</comment>
<protein>
    <submittedName>
        <fullName evidence="11">Flagellar motor protein</fullName>
    </submittedName>
</protein>
<evidence type="ECO:0000259" key="9">
    <source>
        <dbReference type="Pfam" id="PF01618"/>
    </source>
</evidence>
<keyword evidence="7" id="KW-0653">Protein transport</keyword>
<gene>
    <name evidence="11" type="primary">motA-1</name>
    <name evidence="11" type="ORF">FGKAn22_04440</name>
</gene>
<evidence type="ECO:0000256" key="6">
    <source>
        <dbReference type="ARBA" id="ARBA00023136"/>
    </source>
</evidence>
<dbReference type="PANTHER" id="PTHR30433">
    <property type="entry name" value="CHEMOTAXIS PROTEIN MOTA"/>
    <property type="match status" value="1"/>
</dbReference>
<dbReference type="InterPro" id="IPR046786">
    <property type="entry name" value="MotA_N"/>
</dbReference>
<dbReference type="PANTHER" id="PTHR30433:SF3">
    <property type="entry name" value="MOTILITY PROTEIN A"/>
    <property type="match status" value="1"/>
</dbReference>
<dbReference type="GO" id="GO:0071978">
    <property type="term" value="P:bacterial-type flagellum-dependent swarming motility"/>
    <property type="evidence" value="ECO:0007669"/>
    <property type="project" value="InterPro"/>
</dbReference>
<keyword evidence="5 8" id="KW-1133">Transmembrane helix</keyword>
<evidence type="ECO:0000256" key="1">
    <source>
        <dbReference type="ARBA" id="ARBA00004651"/>
    </source>
</evidence>
<evidence type="ECO:0000313" key="11">
    <source>
        <dbReference type="EMBL" id="BBI98751.1"/>
    </source>
</evidence>
<accession>A0AAN1VZR0</accession>
<feature type="domain" description="MotA/TolQ/ExbB proton channel" evidence="9">
    <location>
        <begin position="102"/>
        <end position="219"/>
    </location>
</feature>
<evidence type="ECO:0000259" key="10">
    <source>
        <dbReference type="Pfam" id="PF20560"/>
    </source>
</evidence>
<dbReference type="InterPro" id="IPR047055">
    <property type="entry name" value="MotA-like"/>
</dbReference>
<feature type="transmembrane region" description="Helical" evidence="8">
    <location>
        <begin position="181"/>
        <end position="204"/>
    </location>
</feature>
<keyword evidence="11" id="KW-0966">Cell projection</keyword>
<dbReference type="Proteomes" id="UP001319121">
    <property type="component" value="Chromosome"/>
</dbReference>
<name>A0AAN1VZR0_9PROT</name>
<keyword evidence="11" id="KW-0282">Flagellum</keyword>
<feature type="transmembrane region" description="Helical" evidence="8">
    <location>
        <begin position="149"/>
        <end position="169"/>
    </location>
</feature>
<comment type="similarity">
    <text evidence="7">Belongs to the exbB/tolQ family.</text>
</comment>
<keyword evidence="11" id="KW-0969">Cilium</keyword>
<keyword evidence="2" id="KW-1003">Cell membrane</keyword>
<dbReference type="AlphaFoldDB" id="A0AAN1VZR0"/>
<dbReference type="GO" id="GO:0005886">
    <property type="term" value="C:plasma membrane"/>
    <property type="evidence" value="ECO:0007669"/>
    <property type="project" value="UniProtKB-SubCell"/>
</dbReference>
<evidence type="ECO:0000256" key="4">
    <source>
        <dbReference type="ARBA" id="ARBA00022779"/>
    </source>
</evidence>
<keyword evidence="4" id="KW-0283">Flagellar rotation</keyword>
<evidence type="ECO:0000313" key="12">
    <source>
        <dbReference type="Proteomes" id="UP001319121"/>
    </source>
</evidence>
<sequence>MDKLTVFGLVIGVVGIMTGQILEGGDISILFQVAAFLIVFGGTLGAVMVQSPRKVFVTAMKMSRWAFVTPQLRSREIARQLTDWSILARKEGILALESRIATVSDPFLKKGLQLLVDGNNAEKIRDVLDVDIHSWEQLRWQSARVWEAAAGYSPTIGIIGAVLGLMHVMQNLAEPSKLGGGIAVAFVATIYGVAFANLLFLPIANKLKSILMQQGHVYEMIVDGLAGIANGDNPRLLEIKLQSYLT</sequence>
<keyword evidence="12" id="KW-1185">Reference proteome</keyword>
<dbReference type="GO" id="GO:0015031">
    <property type="term" value="P:protein transport"/>
    <property type="evidence" value="ECO:0007669"/>
    <property type="project" value="UniProtKB-KW"/>
</dbReference>
<dbReference type="Pfam" id="PF01618">
    <property type="entry name" value="MotA_ExbB"/>
    <property type="match status" value="1"/>
</dbReference>
<evidence type="ECO:0000256" key="7">
    <source>
        <dbReference type="RuleBase" id="RU004057"/>
    </source>
</evidence>
<dbReference type="KEGG" id="fku:FGKAn22_04440"/>
<evidence type="ECO:0000256" key="8">
    <source>
        <dbReference type="SAM" id="Phobius"/>
    </source>
</evidence>
<organism evidence="11 12">
    <name type="scientific">Ferrigenium kumadai</name>
    <dbReference type="NCBI Taxonomy" id="1682490"/>
    <lineage>
        <taxon>Bacteria</taxon>
        <taxon>Pseudomonadati</taxon>
        <taxon>Pseudomonadota</taxon>
        <taxon>Betaproteobacteria</taxon>
        <taxon>Nitrosomonadales</taxon>
        <taxon>Gallionellaceae</taxon>
        <taxon>Ferrigenium</taxon>
    </lineage>
</organism>
<keyword evidence="6 8" id="KW-0472">Membrane</keyword>
<dbReference type="EMBL" id="AP019536">
    <property type="protein sequence ID" value="BBI98751.1"/>
    <property type="molecule type" value="Genomic_DNA"/>
</dbReference>
<keyword evidence="3 8" id="KW-0812">Transmembrane</keyword>
<keyword evidence="7" id="KW-0813">Transport</keyword>
<dbReference type="Pfam" id="PF20560">
    <property type="entry name" value="MotA_N"/>
    <property type="match status" value="1"/>
</dbReference>
<dbReference type="RefSeq" id="WP_212786366.1">
    <property type="nucleotide sequence ID" value="NZ_AP019536.1"/>
</dbReference>
<evidence type="ECO:0000256" key="5">
    <source>
        <dbReference type="ARBA" id="ARBA00022989"/>
    </source>
</evidence>